<proteinExistence type="predicted"/>
<gene>
    <name evidence="2" type="ORF">G3A44_14355</name>
</gene>
<dbReference type="Proteomes" id="UP000484255">
    <property type="component" value="Unassembled WGS sequence"/>
</dbReference>
<evidence type="ECO:0000313" key="2">
    <source>
        <dbReference type="EMBL" id="NDY92368.1"/>
    </source>
</evidence>
<evidence type="ECO:0000313" key="3">
    <source>
        <dbReference type="Proteomes" id="UP000484255"/>
    </source>
</evidence>
<accession>A0A7C9PI43</accession>
<dbReference type="InterPro" id="IPR036513">
    <property type="entry name" value="STAS_dom_sf"/>
</dbReference>
<dbReference type="SUPFAM" id="SSF52091">
    <property type="entry name" value="SpoIIaa-like"/>
    <property type="match status" value="1"/>
</dbReference>
<name>A0A7C9PI43_9BURK</name>
<evidence type="ECO:0000259" key="1">
    <source>
        <dbReference type="PROSITE" id="PS50801"/>
    </source>
</evidence>
<reference evidence="2 3" key="1">
    <citation type="submission" date="2020-02" db="EMBL/GenBank/DDBJ databases">
        <title>Ideonella bacterium strain TBM-1.</title>
        <authorList>
            <person name="Chen W.-M."/>
        </authorList>
    </citation>
    <scope>NUCLEOTIDE SEQUENCE [LARGE SCALE GENOMIC DNA]</scope>
    <source>
        <strain evidence="2 3">TBM-1</strain>
    </source>
</reference>
<dbReference type="PROSITE" id="PS50801">
    <property type="entry name" value="STAS"/>
    <property type="match status" value="1"/>
</dbReference>
<feature type="domain" description="STAS" evidence="1">
    <location>
        <begin position="1"/>
        <end position="90"/>
    </location>
</feature>
<dbReference type="CDD" id="cd07043">
    <property type="entry name" value="STAS_anti-anti-sigma_factors"/>
    <property type="match status" value="1"/>
</dbReference>
<dbReference type="RefSeq" id="WP_163458220.1">
    <property type="nucleotide sequence ID" value="NZ_JAAGOH010000017.1"/>
</dbReference>
<protein>
    <submittedName>
        <fullName evidence="2">STAS domain-containing protein</fullName>
    </submittedName>
</protein>
<dbReference type="InterPro" id="IPR002645">
    <property type="entry name" value="STAS_dom"/>
</dbReference>
<dbReference type="AlphaFoldDB" id="A0A7C9PI43"/>
<keyword evidence="3" id="KW-1185">Reference proteome</keyword>
<comment type="caution">
    <text evidence="2">The sequence shown here is derived from an EMBL/GenBank/DDBJ whole genome shotgun (WGS) entry which is preliminary data.</text>
</comment>
<sequence>MLTLPTQLTLREAPDLVKALQAQIAQGGGAVDIDASALQQIDSSALAVLLACRRAAGGRPFAVHSASARLRDLASLYGVQDLVGLAPVQA</sequence>
<organism evidence="2 3">
    <name type="scientific">Ideonella livida</name>
    <dbReference type="NCBI Taxonomy" id="2707176"/>
    <lineage>
        <taxon>Bacteria</taxon>
        <taxon>Pseudomonadati</taxon>
        <taxon>Pseudomonadota</taxon>
        <taxon>Betaproteobacteria</taxon>
        <taxon>Burkholderiales</taxon>
        <taxon>Sphaerotilaceae</taxon>
        <taxon>Ideonella</taxon>
    </lineage>
</organism>
<dbReference type="EMBL" id="JAAGOH010000017">
    <property type="protein sequence ID" value="NDY92368.1"/>
    <property type="molecule type" value="Genomic_DNA"/>
</dbReference>
<dbReference type="Pfam" id="PF13466">
    <property type="entry name" value="STAS_2"/>
    <property type="match status" value="1"/>
</dbReference>
<dbReference type="Gene3D" id="3.30.750.24">
    <property type="entry name" value="STAS domain"/>
    <property type="match status" value="1"/>
</dbReference>
<dbReference type="InterPro" id="IPR058548">
    <property type="entry name" value="MlaB-like_STAS"/>
</dbReference>